<name>A0A4Q0YQD4_9GAMM</name>
<dbReference type="OrthoDB" id="5890662at2"/>
<evidence type="ECO:0000313" key="2">
    <source>
        <dbReference type="Proteomes" id="UP000290287"/>
    </source>
</evidence>
<proteinExistence type="predicted"/>
<dbReference type="RefSeq" id="WP_129122738.1">
    <property type="nucleotide sequence ID" value="NZ_PEIB01000016.1"/>
</dbReference>
<accession>A0A4Q0YQD4</accession>
<dbReference type="Proteomes" id="UP000290287">
    <property type="component" value="Unassembled WGS sequence"/>
</dbReference>
<dbReference type="AlphaFoldDB" id="A0A4Q0YQD4"/>
<sequence length="107" mass="11853">MSELMIKSTVVSLQNGAVRVDGKLVMFDSKVQFEPFNPQAYLGPYTFKTDSIAHVEKCLGKGAGVFPVTTDAIRITLSNGDEYEFIVANADDWVEMLCRLQNTSTQI</sequence>
<organism evidence="1 2">
    <name type="scientific">Veronia nyctiphanis</name>
    <dbReference type="NCBI Taxonomy" id="1278244"/>
    <lineage>
        <taxon>Bacteria</taxon>
        <taxon>Pseudomonadati</taxon>
        <taxon>Pseudomonadota</taxon>
        <taxon>Gammaproteobacteria</taxon>
        <taxon>Vibrionales</taxon>
        <taxon>Vibrionaceae</taxon>
        <taxon>Veronia</taxon>
    </lineage>
</organism>
<dbReference type="EMBL" id="PEIB01000016">
    <property type="protein sequence ID" value="RXJ72775.1"/>
    <property type="molecule type" value="Genomic_DNA"/>
</dbReference>
<protein>
    <submittedName>
        <fullName evidence="1">Uncharacterized protein</fullName>
    </submittedName>
</protein>
<comment type="caution">
    <text evidence="1">The sequence shown here is derived from an EMBL/GenBank/DDBJ whole genome shotgun (WGS) entry which is preliminary data.</text>
</comment>
<reference evidence="1 2" key="1">
    <citation type="submission" date="2017-10" db="EMBL/GenBank/DDBJ databases">
        <title>Nyctiphanis sp. nov., isolated from the stomach of the euphausiid Nyctiphanes simplex (Hansen, 1911) in the Gulf of California.</title>
        <authorList>
            <person name="Gomez-Gil B."/>
            <person name="Aguilar-Mendez M."/>
            <person name="Lopez-Cortes A."/>
            <person name="Gomez-Gutierrez J."/>
            <person name="Roque A."/>
            <person name="Lang E."/>
            <person name="Gonzalez-Castillo A."/>
        </authorList>
    </citation>
    <scope>NUCLEOTIDE SEQUENCE [LARGE SCALE GENOMIC DNA]</scope>
    <source>
        <strain evidence="1 2">CAIM 600</strain>
    </source>
</reference>
<evidence type="ECO:0000313" key="1">
    <source>
        <dbReference type="EMBL" id="RXJ72775.1"/>
    </source>
</evidence>
<gene>
    <name evidence="1" type="ORF">CS022_13695</name>
</gene>
<keyword evidence="2" id="KW-1185">Reference proteome</keyword>